<evidence type="ECO:0000256" key="3">
    <source>
        <dbReference type="ARBA" id="ARBA00022729"/>
    </source>
</evidence>
<dbReference type="SUPFAM" id="SSF57501">
    <property type="entry name" value="Cystine-knot cytokines"/>
    <property type="match status" value="1"/>
</dbReference>
<reference evidence="5 6" key="1">
    <citation type="submission" date="2024-05" db="EMBL/GenBank/DDBJ databases">
        <authorList>
            <person name="Wallberg A."/>
        </authorList>
    </citation>
    <scope>NUCLEOTIDE SEQUENCE [LARGE SCALE GENOMIC DNA]</scope>
</reference>
<organism evidence="5 6">
    <name type="scientific">Meganyctiphanes norvegica</name>
    <name type="common">Northern krill</name>
    <name type="synonym">Thysanopoda norvegica</name>
    <dbReference type="NCBI Taxonomy" id="48144"/>
    <lineage>
        <taxon>Eukaryota</taxon>
        <taxon>Metazoa</taxon>
        <taxon>Ecdysozoa</taxon>
        <taxon>Arthropoda</taxon>
        <taxon>Crustacea</taxon>
        <taxon>Multicrustacea</taxon>
        <taxon>Malacostraca</taxon>
        <taxon>Eumalacostraca</taxon>
        <taxon>Eucarida</taxon>
        <taxon>Euphausiacea</taxon>
        <taxon>Euphausiidae</taxon>
        <taxon>Meganyctiphanes</taxon>
    </lineage>
</organism>
<comment type="caution">
    <text evidence="5">The sequence shown here is derived from an EMBL/GenBank/DDBJ whole genome shotgun (WGS) entry which is preliminary data.</text>
</comment>
<evidence type="ECO:0000256" key="2">
    <source>
        <dbReference type="ARBA" id="ARBA00022525"/>
    </source>
</evidence>
<evidence type="ECO:0000256" key="4">
    <source>
        <dbReference type="SAM" id="SignalP"/>
    </source>
</evidence>
<feature type="signal peptide" evidence="4">
    <location>
        <begin position="1"/>
        <end position="21"/>
    </location>
</feature>
<accession>A0AAV2RC06</accession>
<dbReference type="EMBL" id="CAXKWB010020512">
    <property type="protein sequence ID" value="CAL4122642.1"/>
    <property type="molecule type" value="Genomic_DNA"/>
</dbReference>
<keyword evidence="2" id="KW-0964">Secreted</keyword>
<keyword evidence="6" id="KW-1185">Reference proteome</keyword>
<name>A0AAV2RC06_MEGNR</name>
<dbReference type="GO" id="GO:0005576">
    <property type="term" value="C:extracellular region"/>
    <property type="evidence" value="ECO:0007669"/>
    <property type="project" value="UniProtKB-SubCell"/>
</dbReference>
<sequence>MKSMMLMLCACIALFSSTAYGSCKIRVKKERALFKTREEASMCQPHRLPVPMTYRNFTRLNPSVEFVKRCDENLFCSERRMKCLPSKIKGRTVKASGFDEKMNPQCVKITVDEHQSCSCQCPGRKMCNPKQEFDDTFCECQCKKDVQENCSKRRKRNPTSNLMLDPDTCECMCNDKKKECGTGEFFSDEICDCKIIIKG</sequence>
<dbReference type="InterPro" id="IPR029034">
    <property type="entry name" value="Cystine-knot_cytokine"/>
</dbReference>
<dbReference type="InterPro" id="IPR004153">
    <property type="entry name" value="CXCXC_repeat"/>
</dbReference>
<evidence type="ECO:0000313" key="5">
    <source>
        <dbReference type="EMBL" id="CAL4122642.1"/>
    </source>
</evidence>
<evidence type="ECO:0000256" key="1">
    <source>
        <dbReference type="ARBA" id="ARBA00004613"/>
    </source>
</evidence>
<feature type="chain" id="PRO_5043360033" evidence="4">
    <location>
        <begin position="22"/>
        <end position="199"/>
    </location>
</feature>
<gene>
    <name evidence="5" type="ORF">MNOR_LOCUS23364</name>
</gene>
<dbReference type="Proteomes" id="UP001497623">
    <property type="component" value="Unassembled WGS sequence"/>
</dbReference>
<evidence type="ECO:0000313" key="6">
    <source>
        <dbReference type="Proteomes" id="UP001497623"/>
    </source>
</evidence>
<dbReference type="Pfam" id="PF03128">
    <property type="entry name" value="CXCXC"/>
    <property type="match status" value="1"/>
</dbReference>
<protein>
    <submittedName>
        <fullName evidence="5">Uncharacterized protein</fullName>
    </submittedName>
</protein>
<keyword evidence="3 4" id="KW-0732">Signal</keyword>
<comment type="subcellular location">
    <subcellularLocation>
        <location evidence="1">Secreted</location>
    </subcellularLocation>
</comment>
<proteinExistence type="predicted"/>
<dbReference type="AlphaFoldDB" id="A0AAV2RC06"/>
<dbReference type="Gene3D" id="2.10.90.10">
    <property type="entry name" value="Cystine-knot cytokines"/>
    <property type="match status" value="1"/>
</dbReference>